<dbReference type="EMBL" id="AY648696">
    <property type="protein sequence ID" value="AAV65048.1"/>
    <property type="molecule type" value="Genomic_DNA"/>
</dbReference>
<geneLocation type="plasmid" evidence="1">
    <name>pFMBL1</name>
</geneLocation>
<name>Q4L0R4_LEUME</name>
<dbReference type="AlphaFoldDB" id="Q4L0R4"/>
<reference evidence="1" key="1">
    <citation type="journal article" date="2007" name="Plasmid">
        <title>Characterization of pFMBL1, a small cryptic plasmid isolated from Leuconostoc mesenteroides SY2.</title>
        <authorList>
            <person name="Jeong S.J."/>
            <person name="Park J.Y."/>
            <person name="Lee H.J."/>
            <person name="Kim J.H."/>
        </authorList>
    </citation>
    <scope>NUCLEOTIDE SEQUENCE</scope>
    <source>
        <strain evidence="1">SY2</strain>
        <plasmid evidence="1">pFMBL1</plasmid>
    </source>
</reference>
<accession>Q4L0R4</accession>
<keyword evidence="1" id="KW-0614">Plasmid</keyword>
<sequence>MSILKIHDEAEYSKSYLYETWKNQQQNNYFLLSNNIIEYLKLIKNPAMNLYLFYVSKSNNKQGYSTWSINNISEILNTSIKTLTNWNSTLQDAGLILRIPRRYNSYKTQLLPTSDFTISIDSKVKLKNTIDAISDVGYNINDNIIIICNDNVYMQFNHKYSIKGNSITRRITVFFKNDKSIAMSETSSEELVEWSDILISNYLKRTSLVIKLNPNHELVSNDSSDTKTKIVDQIFQELAEQDDSVSLFKDKYNKIENINLT</sequence>
<dbReference type="RefSeq" id="WP_011282376.1">
    <property type="nucleotide sequence ID" value="NC_007207.1"/>
</dbReference>
<evidence type="ECO:0000313" key="1">
    <source>
        <dbReference type="EMBL" id="AAV65048.1"/>
    </source>
</evidence>
<protein>
    <submittedName>
        <fullName evidence="1">ORF1</fullName>
    </submittedName>
</protein>
<proteinExistence type="predicted"/>
<organism evidence="1">
    <name type="scientific">Leuconostoc mesenteroides</name>
    <dbReference type="NCBI Taxonomy" id="1245"/>
    <lineage>
        <taxon>Bacteria</taxon>
        <taxon>Bacillati</taxon>
        <taxon>Bacillota</taxon>
        <taxon>Bacilli</taxon>
        <taxon>Lactobacillales</taxon>
        <taxon>Lactobacillaceae</taxon>
        <taxon>Leuconostoc</taxon>
    </lineage>
</organism>